<dbReference type="NCBIfam" id="TIGR03696">
    <property type="entry name" value="Rhs_assc_core"/>
    <property type="match status" value="1"/>
</dbReference>
<feature type="compositionally biased region" description="Polar residues" evidence="1">
    <location>
        <begin position="651"/>
        <end position="665"/>
    </location>
</feature>
<organism evidence="2 3">
    <name type="scientific">Pseudomonas syringae</name>
    <dbReference type="NCBI Taxonomy" id="317"/>
    <lineage>
        <taxon>Bacteria</taxon>
        <taxon>Pseudomonadati</taxon>
        <taxon>Pseudomonadota</taxon>
        <taxon>Gammaproteobacteria</taxon>
        <taxon>Pseudomonadales</taxon>
        <taxon>Pseudomonadaceae</taxon>
        <taxon>Pseudomonas</taxon>
    </lineage>
</organism>
<accession>A0A1C7Z4X9</accession>
<dbReference type="PATRIC" id="fig|317.243.peg.757"/>
<evidence type="ECO:0000313" key="3">
    <source>
        <dbReference type="Proteomes" id="UP000093104"/>
    </source>
</evidence>
<feature type="region of interest" description="Disordered" evidence="1">
    <location>
        <begin position="644"/>
        <end position="686"/>
    </location>
</feature>
<reference evidence="2 3" key="1">
    <citation type="submission" date="2015-07" db="EMBL/GenBank/DDBJ databases">
        <title>Draft genome sequence of a diazotrophic, plant growth-promoting rhizobacterium of the Pseudomonas syringae complex.</title>
        <authorList>
            <person name="Patten C.L."/>
            <person name="Jeong H."/>
        </authorList>
    </citation>
    <scope>NUCLEOTIDE SEQUENCE [LARGE SCALE GENOMIC DNA]</scope>
    <source>
        <strain evidence="2 3">GR12-2</strain>
    </source>
</reference>
<dbReference type="InterPro" id="IPR050708">
    <property type="entry name" value="T6SS_VgrG/RHS"/>
</dbReference>
<gene>
    <name evidence="2" type="ORF">AFK24_17345</name>
</gene>
<dbReference type="OrthoDB" id="7056038at2"/>
<dbReference type="InterPro" id="IPR022385">
    <property type="entry name" value="Rhs_assc_core"/>
</dbReference>
<proteinExistence type="predicted"/>
<dbReference type="AlphaFoldDB" id="A0A1C7Z4X9"/>
<dbReference type="Gene3D" id="2.180.10.10">
    <property type="entry name" value="RHS repeat-associated core"/>
    <property type="match status" value="1"/>
</dbReference>
<dbReference type="PANTHER" id="PTHR32305:SF15">
    <property type="entry name" value="PROTEIN RHSA-RELATED"/>
    <property type="match status" value="1"/>
</dbReference>
<dbReference type="EMBL" id="LGSI01000051">
    <property type="protein sequence ID" value="OCR23578.1"/>
    <property type="molecule type" value="Genomic_DNA"/>
</dbReference>
<evidence type="ECO:0000256" key="1">
    <source>
        <dbReference type="SAM" id="MobiDB-lite"/>
    </source>
</evidence>
<sequence length="892" mass="100195">MSQMLHAQTPMITVIDGRTLVLQRVALYRNDADSIALPRATHQRFDAAGRLIAAQDPRLTSPNLRTIYSLSSQVLFNDSVDAGWRLALPGAAGQVVAGWDSRGSQRQIDYDELLRSVAITEQDRVVERFAYGGPEAFDHNQCNQLIRHDDTAGTRHCTDFGLLGSPLVEVRQFLNSLDMPDWPESMPERDVLLEPDSLKTRWVFNALGETLSQTDATGNIRHFEQTVAGELKSVSLVLAGNNQSAMLVDEILYNAFGQVEQERAGNGVISRNVYDPQDGRLNELHAALADNSPMQHLKYSYDPVGNILQIEDGAQPVRFFANQRIEPINHYRYDTLYQLIEATGREVITGSSHGPALPDLQNLPPDPDQIANYTQTYNYDAGGNLVQMRHVGAQTFTRHMRVAPDSNRSLPEGEVEVDFEAGFDANGNLLQLVRGQNLSWDARNQLQHITTVQRDEEPDDTERYVYDGQGQRCRKISSAQTSSRTLLNEVRYLPGLEIRTTADGEILHVITAQAGRNSVRVLHWQTGKPDGIANDQLRYSLSDHLGSSTLELDHLGQLLSQESYYPFGGTSWWAARSAVEAKYKTVRYSGKERDASGLYYYGFRYYAPWVYRWINPDPAGDVDGLNFFAFASSNPITNIDTRGLTRKRASASRTVSQSVRSTPYSTLREHRRSSLSGPTRETLDARPGALWGDPEELLGPAHTPKLKSYFSPNLDQRLIEAGRKSDMGSLIVSTMFSHNGNQSEAPYDITSTHWNKTDKFYNTYKPEEWIFRSNFKRSQSRDYHANDVVRFQAKAIADKMGFNGILPSAIKNSFVVNDQTLQLTSALTTKTPEMMRVFLDSTPNGKRTQRVLDDFDLEAVWVDRQGDPDFPFADFVISVQPKKTSSLHSAIH</sequence>
<dbReference type="Proteomes" id="UP000093104">
    <property type="component" value="Unassembled WGS sequence"/>
</dbReference>
<dbReference type="PANTHER" id="PTHR32305">
    <property type="match status" value="1"/>
</dbReference>
<dbReference type="RefSeq" id="WP_065834396.1">
    <property type="nucleotide sequence ID" value="NZ_LGSI01000051.1"/>
</dbReference>
<comment type="caution">
    <text evidence="2">The sequence shown here is derived from an EMBL/GenBank/DDBJ whole genome shotgun (WGS) entry which is preliminary data.</text>
</comment>
<evidence type="ECO:0000313" key="2">
    <source>
        <dbReference type="EMBL" id="OCR23578.1"/>
    </source>
</evidence>
<protein>
    <submittedName>
        <fullName evidence="2">Toxin</fullName>
    </submittedName>
</protein>
<name>A0A1C7Z4X9_PSESX</name>